<comment type="caution">
    <text evidence="2">The sequence shown here is derived from an EMBL/GenBank/DDBJ whole genome shotgun (WGS) entry which is preliminary data.</text>
</comment>
<evidence type="ECO:0000313" key="3">
    <source>
        <dbReference type="Proteomes" id="UP000248326"/>
    </source>
</evidence>
<evidence type="ECO:0000313" key="2">
    <source>
        <dbReference type="EMBL" id="PYE55764.1"/>
    </source>
</evidence>
<feature type="region of interest" description="Disordered" evidence="1">
    <location>
        <begin position="125"/>
        <end position="144"/>
    </location>
</feature>
<protein>
    <submittedName>
        <fullName evidence="2">Uncharacterized protein</fullName>
    </submittedName>
</protein>
<evidence type="ECO:0000256" key="1">
    <source>
        <dbReference type="SAM" id="MobiDB-lite"/>
    </source>
</evidence>
<dbReference type="Proteomes" id="UP000248326">
    <property type="component" value="Unassembled WGS sequence"/>
</dbReference>
<proteinExistence type="predicted"/>
<feature type="compositionally biased region" description="Basic and acidic residues" evidence="1">
    <location>
        <begin position="92"/>
        <end position="101"/>
    </location>
</feature>
<name>A0A318SBN2_9DEIO</name>
<reference evidence="2 3" key="1">
    <citation type="submission" date="2018-06" db="EMBL/GenBank/DDBJ databases">
        <title>Genomic Encyclopedia of Type Strains, Phase IV (KMG-IV): sequencing the most valuable type-strain genomes for metagenomic binning, comparative biology and taxonomic classification.</title>
        <authorList>
            <person name="Goeker M."/>
        </authorList>
    </citation>
    <scope>NUCLEOTIDE SEQUENCE [LARGE SCALE GENOMIC DNA]</scope>
    <source>
        <strain evidence="2 3">DSM 18048</strain>
    </source>
</reference>
<organism evidence="2 3">
    <name type="scientific">Deinococcus yavapaiensis KR-236</name>
    <dbReference type="NCBI Taxonomy" id="694435"/>
    <lineage>
        <taxon>Bacteria</taxon>
        <taxon>Thermotogati</taxon>
        <taxon>Deinococcota</taxon>
        <taxon>Deinococci</taxon>
        <taxon>Deinococcales</taxon>
        <taxon>Deinococcaceae</taxon>
        <taxon>Deinococcus</taxon>
    </lineage>
</organism>
<sequence length="144" mass="16620">MRDTNPATLKWAERRGFSLLFHRFESTLDLTTFDEAAHAEVERRVANAGVTLQDMRTLGGNEANWTRLYDFNADQLAETPDSQDMPRVPVEQSRRMRRESPEVRPEWMVLVTRGDEWLGFTVLESRSPRGRTTPSRLSRLARAA</sequence>
<accession>A0A318SBN2</accession>
<keyword evidence="3" id="KW-1185">Reference proteome</keyword>
<dbReference type="EMBL" id="QJSX01000002">
    <property type="protein sequence ID" value="PYE55764.1"/>
    <property type="molecule type" value="Genomic_DNA"/>
</dbReference>
<dbReference type="OrthoDB" id="4140682at2"/>
<gene>
    <name evidence="2" type="ORF">DES52_102128</name>
</gene>
<dbReference type="AlphaFoldDB" id="A0A318SBN2"/>
<dbReference type="RefSeq" id="WP_110885318.1">
    <property type="nucleotide sequence ID" value="NZ_QJSX01000002.1"/>
</dbReference>
<feature type="region of interest" description="Disordered" evidence="1">
    <location>
        <begin position="76"/>
        <end position="101"/>
    </location>
</feature>
<feature type="compositionally biased region" description="Low complexity" evidence="1">
    <location>
        <begin position="130"/>
        <end position="144"/>
    </location>
</feature>
<dbReference type="Gene3D" id="3.40.630.30">
    <property type="match status" value="1"/>
</dbReference>